<sequence>MVNTTLGYIEHDGKYLMIHRIKKKNDINKDKWIGIGGKMEPGETVLDCMKRECKEETGLDWHDPTLRAIITFNFQKDETDSLFSELMFLYTGKDFSGELIECDEGELVWIEKDKIKNLPLWTGDLIFLDLMQQDIPLFYLRLDYVGDRLVLAELDGKKLEI</sequence>
<evidence type="ECO:0000313" key="1">
    <source>
        <dbReference type="EMBL" id="TGY65328.1"/>
    </source>
</evidence>
<dbReference type="EMBL" id="SRYG01000019">
    <property type="protein sequence ID" value="TGY65328.1"/>
    <property type="molecule type" value="Genomic_DNA"/>
</dbReference>
<proteinExistence type="predicted"/>
<comment type="caution">
    <text evidence="1">The sequence shown here is derived from an EMBL/GenBank/DDBJ whole genome shotgun (WGS) entry which is preliminary data.</text>
</comment>
<name>A0AC61R666_9FIRM</name>
<keyword evidence="2" id="KW-1185">Reference proteome</keyword>
<gene>
    <name evidence="1" type="ORF">E5336_09210</name>
</gene>
<dbReference type="Proteomes" id="UP000308836">
    <property type="component" value="Unassembled WGS sequence"/>
</dbReference>
<protein>
    <submittedName>
        <fullName evidence="1">8-oxo-dGTP diphosphatase</fullName>
    </submittedName>
</protein>
<evidence type="ECO:0000313" key="2">
    <source>
        <dbReference type="Proteomes" id="UP000308836"/>
    </source>
</evidence>
<organism evidence="1 2">
    <name type="scientific">Dubosiella muris</name>
    <dbReference type="NCBI Taxonomy" id="3038133"/>
    <lineage>
        <taxon>Bacteria</taxon>
        <taxon>Bacillati</taxon>
        <taxon>Bacillota</taxon>
        <taxon>Erysipelotrichia</taxon>
        <taxon>Erysipelotrichales</taxon>
        <taxon>Erysipelotrichaceae</taxon>
        <taxon>Dubosiella</taxon>
    </lineage>
</organism>
<accession>A0AC61R666</accession>
<reference evidence="1" key="1">
    <citation type="submission" date="2019-04" db="EMBL/GenBank/DDBJ databases">
        <title>Microbes associate with the intestines of laboratory mice.</title>
        <authorList>
            <person name="Navarre W."/>
            <person name="Wong E."/>
            <person name="Huang K."/>
            <person name="Tropini C."/>
            <person name="Ng K."/>
            <person name="Yu B."/>
        </authorList>
    </citation>
    <scope>NUCLEOTIDE SEQUENCE</scope>
    <source>
        <strain evidence="1">NM09_H32</strain>
    </source>
</reference>